<proteinExistence type="predicted"/>
<accession>A0A8S4RMX9</accession>
<dbReference type="OrthoDB" id="7468259at2759"/>
<protein>
    <submittedName>
        <fullName evidence="3">Jg4295 protein</fullName>
    </submittedName>
</protein>
<keyword evidence="4" id="KW-1185">Reference proteome</keyword>
<sequence length="136" mass="16321">MMWKTILFFILLCFPNRIYSQDEEEAVDLQDIGREYIDVFKTVPTVIEHLIKILQEKPETLEQDDISVFEGNINLSEPSHLDQEDDEERVRDIYMRYPSVARVSRDDVIKQVIKVQEKLEEYNTKRRAFNRDHNML</sequence>
<reference evidence="3" key="1">
    <citation type="submission" date="2022-03" db="EMBL/GenBank/DDBJ databases">
        <authorList>
            <person name="Lindestad O."/>
        </authorList>
    </citation>
    <scope>NUCLEOTIDE SEQUENCE</scope>
</reference>
<organism evidence="3 4">
    <name type="scientific">Pararge aegeria aegeria</name>
    <dbReference type="NCBI Taxonomy" id="348720"/>
    <lineage>
        <taxon>Eukaryota</taxon>
        <taxon>Metazoa</taxon>
        <taxon>Ecdysozoa</taxon>
        <taxon>Arthropoda</taxon>
        <taxon>Hexapoda</taxon>
        <taxon>Insecta</taxon>
        <taxon>Pterygota</taxon>
        <taxon>Neoptera</taxon>
        <taxon>Endopterygota</taxon>
        <taxon>Lepidoptera</taxon>
        <taxon>Glossata</taxon>
        <taxon>Ditrysia</taxon>
        <taxon>Papilionoidea</taxon>
        <taxon>Nymphalidae</taxon>
        <taxon>Satyrinae</taxon>
        <taxon>Satyrini</taxon>
        <taxon>Parargina</taxon>
        <taxon>Pararge</taxon>
    </lineage>
</organism>
<evidence type="ECO:0000313" key="4">
    <source>
        <dbReference type="Proteomes" id="UP000838756"/>
    </source>
</evidence>
<name>A0A8S4RMX9_9NEOP</name>
<keyword evidence="2" id="KW-0732">Signal</keyword>
<evidence type="ECO:0000256" key="1">
    <source>
        <dbReference type="SAM" id="Coils"/>
    </source>
</evidence>
<feature type="signal peptide" evidence="2">
    <location>
        <begin position="1"/>
        <end position="20"/>
    </location>
</feature>
<evidence type="ECO:0000256" key="2">
    <source>
        <dbReference type="SAM" id="SignalP"/>
    </source>
</evidence>
<gene>
    <name evidence="3" type="primary">jg4295</name>
    <name evidence="3" type="ORF">PAEG_LOCUS14795</name>
</gene>
<feature type="coiled-coil region" evidence="1">
    <location>
        <begin position="105"/>
        <end position="132"/>
    </location>
</feature>
<dbReference type="AlphaFoldDB" id="A0A8S4RMX9"/>
<keyword evidence="1" id="KW-0175">Coiled coil</keyword>
<dbReference type="EMBL" id="CAKXAJ010025272">
    <property type="protein sequence ID" value="CAH2237521.1"/>
    <property type="molecule type" value="Genomic_DNA"/>
</dbReference>
<feature type="chain" id="PRO_5035788786" evidence="2">
    <location>
        <begin position="21"/>
        <end position="136"/>
    </location>
</feature>
<evidence type="ECO:0000313" key="3">
    <source>
        <dbReference type="EMBL" id="CAH2237521.1"/>
    </source>
</evidence>
<dbReference type="Proteomes" id="UP000838756">
    <property type="component" value="Unassembled WGS sequence"/>
</dbReference>
<comment type="caution">
    <text evidence="3">The sequence shown here is derived from an EMBL/GenBank/DDBJ whole genome shotgun (WGS) entry which is preliminary data.</text>
</comment>